<organism evidence="12 13">
    <name type="scientific">Methylomonas koyamae</name>
    <dbReference type="NCBI Taxonomy" id="702114"/>
    <lineage>
        <taxon>Bacteria</taxon>
        <taxon>Pseudomonadati</taxon>
        <taxon>Pseudomonadota</taxon>
        <taxon>Gammaproteobacteria</taxon>
        <taxon>Methylococcales</taxon>
        <taxon>Methylococcaceae</taxon>
        <taxon>Methylomonas</taxon>
    </lineage>
</organism>
<evidence type="ECO:0000256" key="5">
    <source>
        <dbReference type="ARBA" id="ARBA00022500"/>
    </source>
</evidence>
<dbReference type="PANTHER" id="PTHR43693">
    <property type="entry name" value="PROTEIN PHOSPHATASE CHEZ"/>
    <property type="match status" value="1"/>
</dbReference>
<evidence type="ECO:0000256" key="7">
    <source>
        <dbReference type="ARBA" id="ARBA00022801"/>
    </source>
</evidence>
<evidence type="ECO:0000313" key="13">
    <source>
        <dbReference type="Proteomes" id="UP000077628"/>
    </source>
</evidence>
<reference evidence="13" key="1">
    <citation type="submission" date="2016-03" db="EMBL/GenBank/DDBJ databases">
        <authorList>
            <person name="Heylen K."/>
            <person name="De Vos P."/>
            <person name="Vekeman B."/>
        </authorList>
    </citation>
    <scope>NUCLEOTIDE SEQUENCE [LARGE SCALE GENOMIC DNA]</scope>
    <source>
        <strain evidence="13">R-45383</strain>
    </source>
</reference>
<dbReference type="PIRSF" id="PIRSF002884">
    <property type="entry name" value="CheZ"/>
    <property type="match status" value="1"/>
</dbReference>
<dbReference type="SUPFAM" id="SSF75708">
    <property type="entry name" value="Chemotaxis phosphatase CheZ"/>
    <property type="match status" value="1"/>
</dbReference>
<dbReference type="GO" id="GO:0050920">
    <property type="term" value="P:regulation of chemotaxis"/>
    <property type="evidence" value="ECO:0007669"/>
    <property type="project" value="InterPro"/>
</dbReference>
<keyword evidence="4 10" id="KW-0963">Cytoplasm</keyword>
<protein>
    <recommendedName>
        <fullName evidence="3 10">Protein phosphatase CheZ</fullName>
        <ecNumber evidence="10">3.1.3.-</ecNumber>
    </recommendedName>
    <alternativeName>
        <fullName evidence="9 10">Chemotaxis protein CheZ</fullName>
    </alternativeName>
</protein>
<dbReference type="OrthoDB" id="9773007at2"/>
<dbReference type="GO" id="GO:0009288">
    <property type="term" value="C:bacterial-type flagellum"/>
    <property type="evidence" value="ECO:0007669"/>
    <property type="project" value="InterPro"/>
</dbReference>
<keyword evidence="7 10" id="KW-0378">Hydrolase</keyword>
<dbReference type="GO" id="GO:0006935">
    <property type="term" value="P:chemotaxis"/>
    <property type="evidence" value="ECO:0007669"/>
    <property type="project" value="UniProtKB-KW"/>
</dbReference>
<comment type="caution">
    <text evidence="12">The sequence shown here is derived from an EMBL/GenBank/DDBJ whole genome shotgun (WGS) entry which is preliminary data.</text>
</comment>
<evidence type="ECO:0000313" key="12">
    <source>
        <dbReference type="EMBL" id="OAI25508.1"/>
    </source>
</evidence>
<evidence type="ECO:0000256" key="11">
    <source>
        <dbReference type="PIRSR" id="PIRSR002884-1"/>
    </source>
</evidence>
<dbReference type="EMBL" id="LUUK01000038">
    <property type="protein sequence ID" value="OAI25508.1"/>
    <property type="molecule type" value="Genomic_DNA"/>
</dbReference>
<keyword evidence="6 10" id="KW-0283">Flagellar rotation</keyword>
<evidence type="ECO:0000256" key="10">
    <source>
        <dbReference type="PIRNR" id="PIRNR002884"/>
    </source>
</evidence>
<evidence type="ECO:0000256" key="1">
    <source>
        <dbReference type="ARBA" id="ARBA00004496"/>
    </source>
</evidence>
<evidence type="ECO:0000256" key="6">
    <source>
        <dbReference type="ARBA" id="ARBA00022779"/>
    </source>
</evidence>
<evidence type="ECO:0000256" key="9">
    <source>
        <dbReference type="ARBA" id="ARBA00029599"/>
    </source>
</evidence>
<dbReference type="PANTHER" id="PTHR43693:SF1">
    <property type="entry name" value="PROTEIN PHOSPHATASE CHEZ"/>
    <property type="match status" value="1"/>
</dbReference>
<dbReference type="STRING" id="702114.A1355_19640"/>
<gene>
    <name evidence="12" type="ORF">A1355_19640</name>
</gene>
<keyword evidence="5 10" id="KW-0145">Chemotaxis</keyword>
<proteinExistence type="inferred from homology"/>
<dbReference type="EC" id="3.1.3.-" evidence="10"/>
<dbReference type="Pfam" id="PF04344">
    <property type="entry name" value="CheZ"/>
    <property type="match status" value="1"/>
</dbReference>
<comment type="subunit">
    <text evidence="10">Homodimer.</text>
</comment>
<sequence length="242" mass="27039">MNSDLLNLTRNLVAALEKQDENEADRLLDQVAGLRETQLFKEVGRLTRQLHDTMVSFSVDSKITELTAHDIPDAKERLHYVIAMTEQAADQTLTAVEELLPVSDELSDRAKQLAQQWNRFLDREMPFEEFKAMSVELSQYFNQTQGSFERIQQGLNDILMAQGFQDITGQIIRRVIDLVQELETSMVNLISISSSRVVPHAARAESASHELPGPVVPGVDDKAGDVATSQVDVDDLLSSLGF</sequence>
<evidence type="ECO:0000256" key="3">
    <source>
        <dbReference type="ARBA" id="ARBA00018484"/>
    </source>
</evidence>
<keyword evidence="8 10" id="KW-0904">Protein phosphatase</keyword>
<name>A0A177P5B8_9GAMM</name>
<dbReference type="Proteomes" id="UP000077628">
    <property type="component" value="Unassembled WGS sequence"/>
</dbReference>
<dbReference type="RefSeq" id="WP_064025064.1">
    <property type="nucleotide sequence ID" value="NZ_LUUK01000038.1"/>
</dbReference>
<comment type="subcellular location">
    <subcellularLocation>
        <location evidence="1 10">Cytoplasm</location>
    </subcellularLocation>
</comment>
<feature type="site" description="Enhances dephosphorylation of CheY-P" evidence="11">
    <location>
        <position position="170"/>
    </location>
</feature>
<keyword evidence="13" id="KW-1185">Reference proteome</keyword>
<comment type="function">
    <text evidence="10">Plays an important role in bacterial chemotaxis signal transduction pathway by accelerating the dephosphorylation of phosphorylated CheY (CheY-P).</text>
</comment>
<evidence type="ECO:0000256" key="4">
    <source>
        <dbReference type="ARBA" id="ARBA00022490"/>
    </source>
</evidence>
<dbReference type="Gene3D" id="1.10.287.500">
    <property type="entry name" value="Helix hairpin bin"/>
    <property type="match status" value="1"/>
</dbReference>
<evidence type="ECO:0000256" key="8">
    <source>
        <dbReference type="ARBA" id="ARBA00022912"/>
    </source>
</evidence>
<dbReference type="InterPro" id="IPR007439">
    <property type="entry name" value="Chemotax_Pase_CheZ"/>
</dbReference>
<evidence type="ECO:0000256" key="2">
    <source>
        <dbReference type="ARBA" id="ARBA00005908"/>
    </source>
</evidence>
<dbReference type="InterPro" id="IPR050992">
    <property type="entry name" value="CheZ_family_phosphatases"/>
</dbReference>
<comment type="similarity">
    <text evidence="2 10">Belongs to the CheZ family.</text>
</comment>
<dbReference type="AlphaFoldDB" id="A0A177P5B8"/>
<dbReference type="GO" id="GO:0097588">
    <property type="term" value="P:archaeal or bacterial-type flagellum-dependent cell motility"/>
    <property type="evidence" value="ECO:0007669"/>
    <property type="project" value="UniProtKB-KW"/>
</dbReference>
<accession>A0A177P5B8</accession>
<dbReference type="GO" id="GO:0005737">
    <property type="term" value="C:cytoplasm"/>
    <property type="evidence" value="ECO:0007669"/>
    <property type="project" value="UniProtKB-SubCell"/>
</dbReference>
<dbReference type="GO" id="GO:0004721">
    <property type="term" value="F:phosphoprotein phosphatase activity"/>
    <property type="evidence" value="ECO:0007669"/>
    <property type="project" value="UniProtKB-KW"/>
</dbReference>